<dbReference type="PATRIC" id="fig|717774.3.peg.2742"/>
<dbReference type="KEGG" id="mme:Marme_2656"/>
<dbReference type="AlphaFoldDB" id="F2JXI7"/>
<dbReference type="STRING" id="717774.Marme_2656"/>
<protein>
    <recommendedName>
        <fullName evidence="3">DUF2589 domain-containing protein</fullName>
    </recommendedName>
</protein>
<evidence type="ECO:0000313" key="1">
    <source>
        <dbReference type="EMBL" id="ADZ91887.1"/>
    </source>
</evidence>
<dbReference type="Proteomes" id="UP000001062">
    <property type="component" value="Chromosome"/>
</dbReference>
<dbReference type="EMBL" id="CP002583">
    <property type="protein sequence ID" value="ADZ91887.1"/>
    <property type="molecule type" value="Genomic_DNA"/>
</dbReference>
<sequence length="165" mass="18241">MIEFEALMRAIHKSVKDAAKSVEGETVDFINRFFEETTDDESKSDNHSVMRPKTCTMQFPSRTADGIETVTAEVPLLALVPISSPRIMEVKFTTELDITTNKDEKLLVSFPKPRKRSFFSSNDSSDGAPSGNATIEITLTGDEPPEGLKTLIDGYERALRAQIPG</sequence>
<name>F2JXI7_MARM1</name>
<dbReference type="Pfam" id="PF11655">
    <property type="entry name" value="DUF2589"/>
    <property type="match status" value="1"/>
</dbReference>
<organism evidence="1 2">
    <name type="scientific">Marinomonas mediterranea (strain ATCC 700492 / JCM 21426 / NBRC 103028 / MMB-1)</name>
    <dbReference type="NCBI Taxonomy" id="717774"/>
    <lineage>
        <taxon>Bacteria</taxon>
        <taxon>Pseudomonadati</taxon>
        <taxon>Pseudomonadota</taxon>
        <taxon>Gammaproteobacteria</taxon>
        <taxon>Oceanospirillales</taxon>
        <taxon>Oceanospirillaceae</taxon>
        <taxon>Marinomonas</taxon>
    </lineage>
</organism>
<gene>
    <name evidence="1" type="ordered locus">Marme_2656</name>
</gene>
<evidence type="ECO:0000313" key="2">
    <source>
        <dbReference type="Proteomes" id="UP000001062"/>
    </source>
</evidence>
<dbReference type="eggNOG" id="ENOG5033E7T">
    <property type="taxonomic scope" value="Bacteria"/>
</dbReference>
<dbReference type="OrthoDB" id="5870625at2"/>
<accession>F2JXI7</accession>
<reference evidence="1 2" key="1">
    <citation type="journal article" date="2012" name="Stand. Genomic Sci.">
        <title>Complete genome sequence of the melanogenic marine bacterium Marinomonas mediterranea type strain (MMB-1(T)).</title>
        <authorList>
            <person name="Lucas-Elio P."/>
            <person name="Goodwin L."/>
            <person name="Woyke T."/>
            <person name="Pitluck S."/>
            <person name="Nolan M."/>
            <person name="Kyrpides N.C."/>
            <person name="Detter J.C."/>
            <person name="Copeland A."/>
            <person name="Teshima H."/>
            <person name="Bruce D."/>
            <person name="Detter C."/>
            <person name="Tapia R."/>
            <person name="Han S."/>
            <person name="Land M.L."/>
            <person name="Ivanova N."/>
            <person name="Mikhailova N."/>
            <person name="Johnston A.W."/>
            <person name="Sanchez-Amat A."/>
        </authorList>
    </citation>
    <scope>NUCLEOTIDE SEQUENCE [LARGE SCALE GENOMIC DNA]</scope>
    <source>
        <strain evidence="2">ATCC 700492 / JCM 21426 / NBRC 103028 / MMB-1</strain>
    </source>
</reference>
<dbReference type="RefSeq" id="WP_013661790.1">
    <property type="nucleotide sequence ID" value="NC_015276.1"/>
</dbReference>
<evidence type="ECO:0008006" key="3">
    <source>
        <dbReference type="Google" id="ProtNLM"/>
    </source>
</evidence>
<keyword evidence="2" id="KW-1185">Reference proteome</keyword>
<dbReference type="HOGENOM" id="CLU_1608864_0_0_6"/>
<dbReference type="InterPro" id="IPR024510">
    <property type="entry name" value="DUF2589"/>
</dbReference>
<proteinExistence type="predicted"/>